<gene>
    <name evidence="1" type="ORF">AD953_02815</name>
</gene>
<dbReference type="PANTHER" id="PTHR36154:SF1">
    <property type="entry name" value="DNA-BINDING TRANSCRIPTIONAL ACTIVATOR ALPA"/>
    <property type="match status" value="1"/>
</dbReference>
<dbReference type="EMBL" id="LHZZ01000341">
    <property type="protein sequence ID" value="KXV79277.1"/>
    <property type="molecule type" value="Genomic_DNA"/>
</dbReference>
<accession>A0A149VGF7</accession>
<evidence type="ECO:0000313" key="1">
    <source>
        <dbReference type="EMBL" id="KXV79277.1"/>
    </source>
</evidence>
<proteinExistence type="predicted"/>
<dbReference type="PANTHER" id="PTHR36154">
    <property type="entry name" value="DNA-BINDING TRANSCRIPTIONAL ACTIVATOR ALPA"/>
    <property type="match status" value="1"/>
</dbReference>
<dbReference type="SUPFAM" id="SSF46955">
    <property type="entry name" value="Putative DNA-binding domain"/>
    <property type="match status" value="1"/>
</dbReference>
<evidence type="ECO:0000313" key="2">
    <source>
        <dbReference type="Proteomes" id="UP000075538"/>
    </source>
</evidence>
<name>A0A149VGF7_9PROT</name>
<dbReference type="InterPro" id="IPR009061">
    <property type="entry name" value="DNA-bd_dom_put_sf"/>
</dbReference>
<dbReference type="Gene3D" id="1.10.238.160">
    <property type="match status" value="1"/>
</dbReference>
<evidence type="ECO:0008006" key="3">
    <source>
        <dbReference type="Google" id="ProtNLM"/>
    </source>
</evidence>
<dbReference type="Proteomes" id="UP000075538">
    <property type="component" value="Unassembled WGS sequence"/>
</dbReference>
<dbReference type="InterPro" id="IPR052931">
    <property type="entry name" value="Prophage_regulatory_activator"/>
</dbReference>
<comment type="caution">
    <text evidence="1">The sequence shown here is derived from an EMBL/GenBank/DDBJ whole genome shotgun (WGS) entry which is preliminary data.</text>
</comment>
<dbReference type="AlphaFoldDB" id="A0A149VGF7"/>
<dbReference type="InterPro" id="IPR010260">
    <property type="entry name" value="AlpA"/>
</dbReference>
<sequence length="75" mass="8732">MPQEHTQADPPQQPPALCLLDIKEVAKRTSLSRTTIWRRLKNGDFPDPLRLSEQCVRWREDDINAWVIGLPARQK</sequence>
<protein>
    <recommendedName>
        <fullName evidence="3">AlpA family transcriptional regulator</fullName>
    </recommendedName>
</protein>
<dbReference type="Pfam" id="PF05930">
    <property type="entry name" value="Phage_AlpA"/>
    <property type="match status" value="1"/>
</dbReference>
<organism evidence="1 2">
    <name type="scientific">Acetobacter malorum</name>
    <dbReference type="NCBI Taxonomy" id="178901"/>
    <lineage>
        <taxon>Bacteria</taxon>
        <taxon>Pseudomonadati</taxon>
        <taxon>Pseudomonadota</taxon>
        <taxon>Alphaproteobacteria</taxon>
        <taxon>Acetobacterales</taxon>
        <taxon>Acetobacteraceae</taxon>
        <taxon>Acetobacter</taxon>
    </lineage>
</organism>
<reference evidence="1 2" key="1">
    <citation type="submission" date="2015-06" db="EMBL/GenBank/DDBJ databases">
        <title>Improved classification and identification of acetic acid bacteria using matrix-assisted laser desorption/ionization time-of-flight mass spectrometry; Gluconobacter nephelii and Gluconobacter uchimurae are later heterotypic synonyms of Gluconobacter japonicus and Gluconobacter oxydans, respectively.</title>
        <authorList>
            <person name="Li L."/>
            <person name="Cleenwerck I."/>
            <person name="De Vuyst L."/>
            <person name="Vandamme P."/>
        </authorList>
    </citation>
    <scope>NUCLEOTIDE SEQUENCE [LARGE SCALE GENOMIC DNA]</scope>
    <source>
        <strain evidence="1 2">LMG 1604</strain>
    </source>
</reference>